<dbReference type="Proteomes" id="UP001556367">
    <property type="component" value="Unassembled WGS sequence"/>
</dbReference>
<name>A0ABR3JEN3_9AGAR</name>
<reference evidence="2" key="1">
    <citation type="submission" date="2024-06" db="EMBL/GenBank/DDBJ databases">
        <title>Multi-omics analyses provide insights into the biosynthesis of the anticancer antibiotic pleurotin in Hohenbuehelia grisea.</title>
        <authorList>
            <person name="Weaver J.A."/>
            <person name="Alberti F."/>
        </authorList>
    </citation>
    <scope>NUCLEOTIDE SEQUENCE [LARGE SCALE GENOMIC DNA]</scope>
    <source>
        <strain evidence="2">T-177</strain>
    </source>
</reference>
<protein>
    <submittedName>
        <fullName evidence="1">Uncharacterized protein</fullName>
    </submittedName>
</protein>
<proteinExistence type="predicted"/>
<gene>
    <name evidence="1" type="ORF">HGRIS_005326</name>
</gene>
<evidence type="ECO:0000313" key="1">
    <source>
        <dbReference type="EMBL" id="KAL0954198.1"/>
    </source>
</evidence>
<comment type="caution">
    <text evidence="1">The sequence shown here is derived from an EMBL/GenBank/DDBJ whole genome shotgun (WGS) entry which is preliminary data.</text>
</comment>
<organism evidence="1 2">
    <name type="scientific">Hohenbuehelia grisea</name>
    <dbReference type="NCBI Taxonomy" id="104357"/>
    <lineage>
        <taxon>Eukaryota</taxon>
        <taxon>Fungi</taxon>
        <taxon>Dikarya</taxon>
        <taxon>Basidiomycota</taxon>
        <taxon>Agaricomycotina</taxon>
        <taxon>Agaricomycetes</taxon>
        <taxon>Agaricomycetidae</taxon>
        <taxon>Agaricales</taxon>
        <taxon>Pleurotineae</taxon>
        <taxon>Pleurotaceae</taxon>
        <taxon>Hohenbuehelia</taxon>
    </lineage>
</organism>
<accession>A0ABR3JEN3</accession>
<keyword evidence="2" id="KW-1185">Reference proteome</keyword>
<sequence>MDVALTPPTHIQPVSGAQITAKDAQKRIERFLADYQARSLSAQGSGGDTALTVQLQKLSAALKEDSKK</sequence>
<dbReference type="EMBL" id="JASNQZ010000008">
    <property type="protein sequence ID" value="KAL0954198.1"/>
    <property type="molecule type" value="Genomic_DNA"/>
</dbReference>
<evidence type="ECO:0000313" key="2">
    <source>
        <dbReference type="Proteomes" id="UP001556367"/>
    </source>
</evidence>